<proteinExistence type="predicted"/>
<sequence length="380" mass="37519">MDAINPHQATGHRPPHDTHAANPHPHQPGPQDVGVGSDASQHGSQGSEAGSYTHQTRPEGFAAGPWPLQNGPQPQAGVPGQQQGQGWAGVPGFGTGPYAQQDGRQGAAWTWTARRKLMAAGAAMLIAVGAGGAGALGTMALTGNESSATGIAGTPVAAPGKSTIAQIAAAVQPSVVAVAVSTPGRSSEGSGVVLRPDGTIITNAHVVSNAARIQVKFSDGRTAPAEVLGTDTGHDIAVIKARGVSGLKAAALGDSGRLAVGDTVLAMGNPLGLDGSVTAGIVSALGRTLEEGDSPDQQGLPPGFGRQVRQESTTIRNAIQTDAAINPGNSGGALVNGSGQVVGINTAIATTGQGDGSIGVGFAIPINDAVKVVNEIISAS</sequence>
<reference evidence="4" key="1">
    <citation type="submission" date="2016-10" db="EMBL/GenBank/DDBJ databases">
        <authorList>
            <person name="Varghese N."/>
            <person name="Submissions S."/>
        </authorList>
    </citation>
    <scope>NUCLEOTIDE SEQUENCE [LARGE SCALE GENOMIC DNA]</scope>
    <source>
        <strain evidence="4">DSM 43163</strain>
    </source>
</reference>
<feature type="compositionally biased region" description="Gly residues" evidence="1">
    <location>
        <begin position="86"/>
        <end position="95"/>
    </location>
</feature>
<feature type="transmembrane region" description="Helical" evidence="2">
    <location>
        <begin position="117"/>
        <end position="141"/>
    </location>
</feature>
<organism evidence="3 4">
    <name type="scientific">Thermomonospora echinospora</name>
    <dbReference type="NCBI Taxonomy" id="1992"/>
    <lineage>
        <taxon>Bacteria</taxon>
        <taxon>Bacillati</taxon>
        <taxon>Actinomycetota</taxon>
        <taxon>Actinomycetes</taxon>
        <taxon>Streptosporangiales</taxon>
        <taxon>Thermomonosporaceae</taxon>
        <taxon>Thermomonospora</taxon>
    </lineage>
</organism>
<dbReference type="EMBL" id="FNVO01000012">
    <property type="protein sequence ID" value="SEG79147.1"/>
    <property type="molecule type" value="Genomic_DNA"/>
</dbReference>
<dbReference type="InterPro" id="IPR001940">
    <property type="entry name" value="Peptidase_S1C"/>
</dbReference>
<keyword evidence="4" id="KW-1185">Reference proteome</keyword>
<dbReference type="GO" id="GO:0004252">
    <property type="term" value="F:serine-type endopeptidase activity"/>
    <property type="evidence" value="ECO:0007669"/>
    <property type="project" value="InterPro"/>
</dbReference>
<keyword evidence="2" id="KW-1133">Transmembrane helix</keyword>
<feature type="region of interest" description="Disordered" evidence="1">
    <location>
        <begin position="1"/>
        <end position="102"/>
    </location>
</feature>
<keyword evidence="3" id="KW-0645">Protease</keyword>
<dbReference type="Gene3D" id="2.40.10.10">
    <property type="entry name" value="Trypsin-like serine proteases"/>
    <property type="match status" value="2"/>
</dbReference>
<evidence type="ECO:0000256" key="2">
    <source>
        <dbReference type="SAM" id="Phobius"/>
    </source>
</evidence>
<accession>A0A1H6D1N5</accession>
<dbReference type="GO" id="GO:0006508">
    <property type="term" value="P:proteolysis"/>
    <property type="evidence" value="ECO:0007669"/>
    <property type="project" value="UniProtKB-KW"/>
</dbReference>
<dbReference type="Pfam" id="PF13365">
    <property type="entry name" value="Trypsin_2"/>
    <property type="match status" value="1"/>
</dbReference>
<dbReference type="AlphaFoldDB" id="A0A1H6D1N5"/>
<keyword evidence="2" id="KW-0472">Membrane</keyword>
<keyword evidence="3" id="KW-0378">Hydrolase</keyword>
<feature type="compositionally biased region" description="Polar residues" evidence="1">
    <location>
        <begin position="38"/>
        <end position="55"/>
    </location>
</feature>
<keyword evidence="2" id="KW-0812">Transmembrane</keyword>
<dbReference type="Proteomes" id="UP000236723">
    <property type="component" value="Unassembled WGS sequence"/>
</dbReference>
<dbReference type="PANTHER" id="PTHR22939:SF129">
    <property type="entry name" value="SERINE PROTEASE HTRA2, MITOCHONDRIAL"/>
    <property type="match status" value="1"/>
</dbReference>
<dbReference type="InterPro" id="IPR043504">
    <property type="entry name" value="Peptidase_S1_PA_chymotrypsin"/>
</dbReference>
<gene>
    <name evidence="3" type="ORF">SAMN04489712_112174</name>
</gene>
<dbReference type="InterPro" id="IPR009003">
    <property type="entry name" value="Peptidase_S1_PA"/>
</dbReference>
<evidence type="ECO:0000256" key="1">
    <source>
        <dbReference type="SAM" id="MobiDB-lite"/>
    </source>
</evidence>
<feature type="compositionally biased region" description="Low complexity" evidence="1">
    <location>
        <begin position="69"/>
        <end position="85"/>
    </location>
</feature>
<dbReference type="SUPFAM" id="SSF50494">
    <property type="entry name" value="Trypsin-like serine proteases"/>
    <property type="match status" value="1"/>
</dbReference>
<name>A0A1H6D1N5_9ACTN</name>
<dbReference type="PANTHER" id="PTHR22939">
    <property type="entry name" value="SERINE PROTEASE FAMILY S1C HTRA-RELATED"/>
    <property type="match status" value="1"/>
</dbReference>
<evidence type="ECO:0000313" key="4">
    <source>
        <dbReference type="Proteomes" id="UP000236723"/>
    </source>
</evidence>
<protein>
    <submittedName>
        <fullName evidence="3">Putative serine protease PepD</fullName>
    </submittedName>
</protein>
<dbReference type="PRINTS" id="PR00834">
    <property type="entry name" value="PROTEASES2C"/>
</dbReference>
<evidence type="ECO:0000313" key="3">
    <source>
        <dbReference type="EMBL" id="SEG79147.1"/>
    </source>
</evidence>